<evidence type="ECO:0000256" key="1">
    <source>
        <dbReference type="SAM" id="Phobius"/>
    </source>
</evidence>
<name>A0ABT9WPN9_9BACI</name>
<reference evidence="2 3" key="1">
    <citation type="submission" date="2023-07" db="EMBL/GenBank/DDBJ databases">
        <title>Genomic Encyclopedia of Type Strains, Phase IV (KMG-IV): sequencing the most valuable type-strain genomes for metagenomic binning, comparative biology and taxonomic classification.</title>
        <authorList>
            <person name="Goeker M."/>
        </authorList>
    </citation>
    <scope>NUCLEOTIDE SEQUENCE [LARGE SCALE GENOMIC DNA]</scope>
    <source>
        <strain evidence="2 3">DSM 23837</strain>
    </source>
</reference>
<feature type="transmembrane region" description="Helical" evidence="1">
    <location>
        <begin position="12"/>
        <end position="35"/>
    </location>
</feature>
<evidence type="ECO:0000313" key="2">
    <source>
        <dbReference type="EMBL" id="MDQ0175175.1"/>
    </source>
</evidence>
<feature type="transmembrane region" description="Helical" evidence="1">
    <location>
        <begin position="55"/>
        <end position="77"/>
    </location>
</feature>
<keyword evidence="1" id="KW-1133">Transmembrane helix</keyword>
<dbReference type="RefSeq" id="WP_307227246.1">
    <property type="nucleotide sequence ID" value="NZ_JAUSTT010000004.1"/>
</dbReference>
<feature type="transmembrane region" description="Helical" evidence="1">
    <location>
        <begin position="176"/>
        <end position="197"/>
    </location>
</feature>
<feature type="transmembrane region" description="Helical" evidence="1">
    <location>
        <begin position="143"/>
        <end position="164"/>
    </location>
</feature>
<keyword evidence="1" id="KW-0472">Membrane</keyword>
<evidence type="ECO:0000313" key="3">
    <source>
        <dbReference type="Proteomes" id="UP001223586"/>
    </source>
</evidence>
<dbReference type="PANTHER" id="PTHR37305:SF1">
    <property type="entry name" value="MEMBRANE PROTEIN"/>
    <property type="match status" value="1"/>
</dbReference>
<dbReference type="PANTHER" id="PTHR37305">
    <property type="entry name" value="INTEGRAL MEMBRANE PROTEIN-RELATED"/>
    <property type="match status" value="1"/>
</dbReference>
<proteinExistence type="predicted"/>
<keyword evidence="3" id="KW-1185">Reference proteome</keyword>
<feature type="transmembrane region" description="Helical" evidence="1">
    <location>
        <begin position="98"/>
        <end position="123"/>
    </location>
</feature>
<accession>A0ABT9WPN9</accession>
<comment type="caution">
    <text evidence="2">The sequence shown here is derived from an EMBL/GenBank/DDBJ whole genome shotgun (WGS) entry which is preliminary data.</text>
</comment>
<sequence length="252" mass="28595">MISLIRNEMMKIFSRASSWIYMLIIVAVVFLFGLVFRGDPILGKGTETTWDFMHISIMIGMLVTLFSVIVSSGNVAAEFSRGTIKQLLIRPHARWKILLSKYIAVTIYSFLLLLVLYLSSYLIGSILFEKAAFAASESFFQKAALYVPSLIISTAIAFMLSTLFRNQALAVGVGIFVLWISSTLNSLLILLMHKFAWVKLLIFSHMNLTVYATQPELISGVNLTFSIIVLSCYYFIFMLLTFFFFQKRDVSF</sequence>
<keyword evidence="1" id="KW-0812">Transmembrane</keyword>
<dbReference type="EMBL" id="JAUSTT010000004">
    <property type="protein sequence ID" value="MDQ0175175.1"/>
    <property type="molecule type" value="Genomic_DNA"/>
</dbReference>
<protein>
    <submittedName>
        <fullName evidence="2">ABC-2 type transport system permease protein</fullName>
    </submittedName>
</protein>
<gene>
    <name evidence="2" type="ORF">J2S08_001009</name>
</gene>
<feature type="transmembrane region" description="Helical" evidence="1">
    <location>
        <begin position="217"/>
        <end position="245"/>
    </location>
</feature>
<organism evidence="2 3">
    <name type="scientific">Bacillus chungangensis</name>
    <dbReference type="NCBI Taxonomy" id="587633"/>
    <lineage>
        <taxon>Bacteria</taxon>
        <taxon>Bacillati</taxon>
        <taxon>Bacillota</taxon>
        <taxon>Bacilli</taxon>
        <taxon>Bacillales</taxon>
        <taxon>Bacillaceae</taxon>
        <taxon>Bacillus</taxon>
    </lineage>
</organism>
<dbReference type="Proteomes" id="UP001223586">
    <property type="component" value="Unassembled WGS sequence"/>
</dbReference>
<dbReference type="Pfam" id="PF12730">
    <property type="entry name" value="ABC2_membrane_4"/>
    <property type="match status" value="1"/>
</dbReference>